<feature type="compositionally biased region" description="Low complexity" evidence="1">
    <location>
        <begin position="48"/>
        <end position="61"/>
    </location>
</feature>
<dbReference type="EMBL" id="JAWDGP010000269">
    <property type="protein sequence ID" value="KAK3802000.1"/>
    <property type="molecule type" value="Genomic_DNA"/>
</dbReference>
<protein>
    <submittedName>
        <fullName evidence="2">Uncharacterized protein</fullName>
    </submittedName>
</protein>
<evidence type="ECO:0000313" key="2">
    <source>
        <dbReference type="EMBL" id="KAK3802000.1"/>
    </source>
</evidence>
<accession>A0AAE1B9W2</accession>
<dbReference type="AlphaFoldDB" id="A0AAE1B9W2"/>
<name>A0AAE1B9W2_9GAST</name>
<feature type="region of interest" description="Disordered" evidence="1">
    <location>
        <begin position="1"/>
        <end position="69"/>
    </location>
</feature>
<organism evidence="2 3">
    <name type="scientific">Elysia crispata</name>
    <name type="common">lettuce slug</name>
    <dbReference type="NCBI Taxonomy" id="231223"/>
    <lineage>
        <taxon>Eukaryota</taxon>
        <taxon>Metazoa</taxon>
        <taxon>Spiralia</taxon>
        <taxon>Lophotrochozoa</taxon>
        <taxon>Mollusca</taxon>
        <taxon>Gastropoda</taxon>
        <taxon>Heterobranchia</taxon>
        <taxon>Euthyneura</taxon>
        <taxon>Panpulmonata</taxon>
        <taxon>Sacoglossa</taxon>
        <taxon>Placobranchoidea</taxon>
        <taxon>Plakobranchidae</taxon>
        <taxon>Elysia</taxon>
    </lineage>
</organism>
<proteinExistence type="predicted"/>
<sequence>MNDEQVRHDSDSEEELGSDASWESFGQGADSDNSWRSRSNSRSRSRSRSGSTSGSRRSNLSSEEEEVHVDAGGGVAGGLAVIKTRYKAHIYLCVFTHALDYIILKNRMGLQGGSTHNKLGKFTKTKSQPKPVEFYLLVCEFF</sequence>
<feature type="compositionally biased region" description="Basic and acidic residues" evidence="1">
    <location>
        <begin position="1"/>
        <end position="10"/>
    </location>
</feature>
<evidence type="ECO:0000256" key="1">
    <source>
        <dbReference type="SAM" id="MobiDB-lite"/>
    </source>
</evidence>
<evidence type="ECO:0000313" key="3">
    <source>
        <dbReference type="Proteomes" id="UP001283361"/>
    </source>
</evidence>
<keyword evidence="3" id="KW-1185">Reference proteome</keyword>
<reference evidence="2" key="1">
    <citation type="journal article" date="2023" name="G3 (Bethesda)">
        <title>A reference genome for the long-term kleptoplast-retaining sea slug Elysia crispata morphotype clarki.</title>
        <authorList>
            <person name="Eastman K.E."/>
            <person name="Pendleton A.L."/>
            <person name="Shaikh M.A."/>
            <person name="Suttiyut T."/>
            <person name="Ogas R."/>
            <person name="Tomko P."/>
            <person name="Gavelis G."/>
            <person name="Widhalm J.R."/>
            <person name="Wisecaver J.H."/>
        </authorList>
    </citation>
    <scope>NUCLEOTIDE SEQUENCE</scope>
    <source>
        <strain evidence="2">ECLA1</strain>
    </source>
</reference>
<dbReference type="Proteomes" id="UP001283361">
    <property type="component" value="Unassembled WGS sequence"/>
</dbReference>
<gene>
    <name evidence="2" type="ORF">RRG08_064594</name>
</gene>
<comment type="caution">
    <text evidence="2">The sequence shown here is derived from an EMBL/GenBank/DDBJ whole genome shotgun (WGS) entry which is preliminary data.</text>
</comment>